<reference evidence="1 2" key="1">
    <citation type="submission" date="2019-03" db="EMBL/GenBank/DDBJ databases">
        <title>Draft genome sequences of novel Actinobacteria.</title>
        <authorList>
            <person name="Sahin N."/>
            <person name="Ay H."/>
            <person name="Saygin H."/>
        </authorList>
    </citation>
    <scope>NUCLEOTIDE SEQUENCE [LARGE SCALE GENOMIC DNA]</scope>
    <source>
        <strain evidence="1 2">16K309</strain>
    </source>
</reference>
<keyword evidence="2" id="KW-1185">Reference proteome</keyword>
<sequence>MQRTVAFGHEFAHDLPHCGHAVREPGAHLVGFGSGGAIGSLRDDCGCAEDFLGRLDGTPTGRAELNRIAISFIRHHGRAHVVADEIGMYLTTRLNLWAALQIADDRPARVGSRASAEI</sequence>
<organism evidence="1 2">
    <name type="scientific">Saccharopolyspora terrae</name>
    <dbReference type="NCBI Taxonomy" id="2530384"/>
    <lineage>
        <taxon>Bacteria</taxon>
        <taxon>Bacillati</taxon>
        <taxon>Actinomycetota</taxon>
        <taxon>Actinomycetes</taxon>
        <taxon>Pseudonocardiales</taxon>
        <taxon>Pseudonocardiaceae</taxon>
        <taxon>Saccharopolyspora</taxon>
    </lineage>
</organism>
<accession>A0A4R4VMC1</accession>
<dbReference type="EMBL" id="SMKS01000040">
    <property type="protein sequence ID" value="TDD03335.1"/>
    <property type="molecule type" value="Genomic_DNA"/>
</dbReference>
<name>A0A4R4VMC1_9PSEU</name>
<evidence type="ECO:0000313" key="2">
    <source>
        <dbReference type="Proteomes" id="UP000295674"/>
    </source>
</evidence>
<dbReference type="AlphaFoldDB" id="A0A4R4VMC1"/>
<gene>
    <name evidence="1" type="ORF">E1181_20825</name>
</gene>
<proteinExistence type="predicted"/>
<evidence type="ECO:0000313" key="1">
    <source>
        <dbReference type="EMBL" id="TDD03335.1"/>
    </source>
</evidence>
<dbReference type="Proteomes" id="UP000295674">
    <property type="component" value="Unassembled WGS sequence"/>
</dbReference>
<protein>
    <submittedName>
        <fullName evidence="1">Uncharacterized protein</fullName>
    </submittedName>
</protein>
<comment type="caution">
    <text evidence="1">The sequence shown here is derived from an EMBL/GenBank/DDBJ whole genome shotgun (WGS) entry which is preliminary data.</text>
</comment>